<dbReference type="STRING" id="1480615.AWJ14_08695"/>
<evidence type="ECO:0000313" key="1">
    <source>
        <dbReference type="EMBL" id="OCW59136.1"/>
    </source>
</evidence>
<gene>
    <name evidence="1" type="ORF">AWJ14_08695</name>
</gene>
<name>A0A1C1Z0F3_9HYPH</name>
<proteinExistence type="predicted"/>
<reference evidence="1 2" key="1">
    <citation type="submission" date="2015-12" db="EMBL/GenBank/DDBJ databases">
        <authorList>
            <person name="Shamseldin A."/>
            <person name="Moawad H."/>
            <person name="Abd El-Rahim W.M."/>
            <person name="Sadowsky M.J."/>
        </authorList>
    </citation>
    <scope>NUCLEOTIDE SEQUENCE [LARGE SCALE GENOMIC DNA]</scope>
    <source>
        <strain evidence="1 2">JC234</strain>
    </source>
</reference>
<dbReference type="Proteomes" id="UP000094795">
    <property type="component" value="Unassembled WGS sequence"/>
</dbReference>
<dbReference type="OrthoDB" id="9813419at2"/>
<organism evidence="1 2">
    <name type="scientific">Hoeflea olei</name>
    <dbReference type="NCBI Taxonomy" id="1480615"/>
    <lineage>
        <taxon>Bacteria</taxon>
        <taxon>Pseudomonadati</taxon>
        <taxon>Pseudomonadota</taxon>
        <taxon>Alphaproteobacteria</taxon>
        <taxon>Hyphomicrobiales</taxon>
        <taxon>Rhizobiaceae</taxon>
        <taxon>Hoeflea</taxon>
    </lineage>
</organism>
<dbReference type="RefSeq" id="WP_066173269.1">
    <property type="nucleotide sequence ID" value="NZ_LQZT01000001.1"/>
</dbReference>
<dbReference type="AlphaFoldDB" id="A0A1C1Z0F3"/>
<comment type="caution">
    <text evidence="1">The sequence shown here is derived from an EMBL/GenBank/DDBJ whole genome shotgun (WGS) entry which is preliminary data.</text>
</comment>
<protein>
    <submittedName>
        <fullName evidence="1">Uncharacterized protein</fullName>
    </submittedName>
</protein>
<sequence length="89" mass="10385">MNQFPPRRPPLDGLRREIARARSEKAAGRSGGFVRKTYRMTREEARATAKEWFSTWPKAAYWTEVESWRPLPGEGDTIEFTMRRLPTAD</sequence>
<keyword evidence="2" id="KW-1185">Reference proteome</keyword>
<accession>A0A1C1Z0F3</accession>
<evidence type="ECO:0000313" key="2">
    <source>
        <dbReference type="Proteomes" id="UP000094795"/>
    </source>
</evidence>
<dbReference type="EMBL" id="LQZT01000001">
    <property type="protein sequence ID" value="OCW59136.1"/>
    <property type="molecule type" value="Genomic_DNA"/>
</dbReference>